<evidence type="ECO:0000256" key="6">
    <source>
        <dbReference type="ARBA" id="ARBA00023098"/>
    </source>
</evidence>
<evidence type="ECO:0000256" key="4">
    <source>
        <dbReference type="ARBA" id="ARBA00022679"/>
    </source>
</evidence>
<dbReference type="SMART" id="SM00823">
    <property type="entry name" value="PKS_PP"/>
    <property type="match status" value="1"/>
</dbReference>
<comment type="caution">
    <text evidence="8">The sequence shown here is derived from an EMBL/GenBank/DDBJ whole genome shotgun (WGS) entry which is preliminary data.</text>
</comment>
<dbReference type="GO" id="GO:0004312">
    <property type="term" value="F:fatty acid synthase activity"/>
    <property type="evidence" value="ECO:0007669"/>
    <property type="project" value="TreeGrafter"/>
</dbReference>
<evidence type="ECO:0000256" key="2">
    <source>
        <dbReference type="ARBA" id="ARBA00022450"/>
    </source>
</evidence>
<dbReference type="AlphaFoldDB" id="A0A1X0DKG4"/>
<dbReference type="SMART" id="SM00822">
    <property type="entry name" value="PKS_KR"/>
    <property type="match status" value="1"/>
</dbReference>
<proteinExistence type="predicted"/>
<dbReference type="InterPro" id="IPR057326">
    <property type="entry name" value="KR_dom"/>
</dbReference>
<dbReference type="InterPro" id="IPR036291">
    <property type="entry name" value="NAD(P)-bd_dom_sf"/>
</dbReference>
<keyword evidence="5" id="KW-0276">Fatty acid metabolism</keyword>
<dbReference type="SUPFAM" id="SSF51735">
    <property type="entry name" value="NAD(P)-binding Rossmann-fold domains"/>
    <property type="match status" value="1"/>
</dbReference>
<evidence type="ECO:0000313" key="9">
    <source>
        <dbReference type="Proteomes" id="UP000192713"/>
    </source>
</evidence>
<dbReference type="SUPFAM" id="SSF47336">
    <property type="entry name" value="ACP-like"/>
    <property type="match status" value="1"/>
</dbReference>
<feature type="non-terminal residue" evidence="8">
    <location>
        <position position="361"/>
    </location>
</feature>
<keyword evidence="4" id="KW-0808">Transferase</keyword>
<dbReference type="InterPro" id="IPR013968">
    <property type="entry name" value="PKS_KR"/>
</dbReference>
<evidence type="ECO:0000313" key="8">
    <source>
        <dbReference type="EMBL" id="ORA72649.1"/>
    </source>
</evidence>
<keyword evidence="3" id="KW-0597">Phosphoprotein</keyword>
<dbReference type="Pfam" id="PF08659">
    <property type="entry name" value="KR"/>
    <property type="match status" value="1"/>
</dbReference>
<dbReference type="Proteomes" id="UP000192713">
    <property type="component" value="Unassembled WGS sequence"/>
</dbReference>
<dbReference type="PROSITE" id="PS50075">
    <property type="entry name" value="CARRIER"/>
    <property type="match status" value="1"/>
</dbReference>
<dbReference type="InterPro" id="IPR036736">
    <property type="entry name" value="ACP-like_sf"/>
</dbReference>
<protein>
    <recommendedName>
        <fullName evidence="7">Carrier domain-containing protein</fullName>
    </recommendedName>
</protein>
<evidence type="ECO:0000256" key="1">
    <source>
        <dbReference type="ARBA" id="ARBA00005189"/>
    </source>
</evidence>
<dbReference type="InterPro" id="IPR009081">
    <property type="entry name" value="PP-bd_ACP"/>
</dbReference>
<dbReference type="EMBL" id="MVHU01000089">
    <property type="protein sequence ID" value="ORA72649.1"/>
    <property type="molecule type" value="Genomic_DNA"/>
</dbReference>
<dbReference type="PANTHER" id="PTHR43775:SF51">
    <property type="entry name" value="INACTIVE PHENOLPHTHIOCEROL SYNTHESIS POLYKETIDE SYNTHASE TYPE I PKS1-RELATED"/>
    <property type="match status" value="1"/>
</dbReference>
<gene>
    <name evidence="8" type="ORF">BST28_22795</name>
</gene>
<sequence>MLLSRRGAAAEGSQELAAELADYGCSVTFAACDAADRDALAGVLETIPEQYPLRAVVHAAGTLSDATIASLTAEQLEEVLRAKVDAAVHLDELAGDVELVLFSSVAATFGSAGQGNYAAANAFLDALAQRRRAQGRPGRALAWGPWSVGMAAALQDADRARMERLGMQPLDGTRALALFDAVSGVDAAQLVLVALDFSRLSTLARAGLLPALFSGLVRVPARRRADSGALSRRLFEMAESDRDGFVLDLVGREAAAVLGYESSAAVDVGRAFKEAGFDSLAAVEFRNRLAQVTGLRLPATLIFDHPTPAAVAAFVRREAEGAVVEEAVAPAAARGGVVGVDEPIAIVGMGCRYPGGVGSPE</sequence>
<keyword evidence="6" id="KW-0443">Lipid metabolism</keyword>
<organism evidence="8 9">
    <name type="scientific">Mycolicibacter kumamotonensis</name>
    <dbReference type="NCBI Taxonomy" id="354243"/>
    <lineage>
        <taxon>Bacteria</taxon>
        <taxon>Bacillati</taxon>
        <taxon>Actinomycetota</taxon>
        <taxon>Actinomycetes</taxon>
        <taxon>Mycobacteriales</taxon>
        <taxon>Mycobacteriaceae</taxon>
        <taxon>Mycolicibacter</taxon>
    </lineage>
</organism>
<feature type="domain" description="Carrier" evidence="7">
    <location>
        <begin position="244"/>
        <end position="319"/>
    </location>
</feature>
<keyword evidence="2" id="KW-0596">Phosphopantetheine</keyword>
<comment type="pathway">
    <text evidence="1">Lipid metabolism.</text>
</comment>
<dbReference type="FunFam" id="1.10.1200.10:FF:000007">
    <property type="entry name" value="Probable polyketide synthase pks17"/>
    <property type="match status" value="1"/>
</dbReference>
<dbReference type="Gene3D" id="1.10.1200.10">
    <property type="entry name" value="ACP-like"/>
    <property type="match status" value="1"/>
</dbReference>
<dbReference type="GO" id="GO:0031177">
    <property type="term" value="F:phosphopantetheine binding"/>
    <property type="evidence" value="ECO:0007669"/>
    <property type="project" value="InterPro"/>
</dbReference>
<dbReference type="GO" id="GO:0006633">
    <property type="term" value="P:fatty acid biosynthetic process"/>
    <property type="evidence" value="ECO:0007669"/>
    <property type="project" value="TreeGrafter"/>
</dbReference>
<evidence type="ECO:0000256" key="3">
    <source>
        <dbReference type="ARBA" id="ARBA00022553"/>
    </source>
</evidence>
<evidence type="ECO:0000259" key="7">
    <source>
        <dbReference type="PROSITE" id="PS50075"/>
    </source>
</evidence>
<reference evidence="8 9" key="1">
    <citation type="submission" date="2017-02" db="EMBL/GenBank/DDBJ databases">
        <title>The new phylogeny of genus Mycobacterium.</title>
        <authorList>
            <person name="Tortoli E."/>
            <person name="Trovato A."/>
            <person name="Cirillo D.M."/>
        </authorList>
    </citation>
    <scope>NUCLEOTIDE SEQUENCE [LARGE SCALE GENOMIC DNA]</scope>
    <source>
        <strain evidence="8 9">DSM 45093</strain>
    </source>
</reference>
<dbReference type="PANTHER" id="PTHR43775">
    <property type="entry name" value="FATTY ACID SYNTHASE"/>
    <property type="match status" value="1"/>
</dbReference>
<evidence type="ECO:0000256" key="5">
    <source>
        <dbReference type="ARBA" id="ARBA00022832"/>
    </source>
</evidence>
<dbReference type="Gene3D" id="3.40.50.720">
    <property type="entry name" value="NAD(P)-binding Rossmann-like Domain"/>
    <property type="match status" value="1"/>
</dbReference>
<accession>A0A1X0DKG4</accession>
<dbReference type="InterPro" id="IPR020806">
    <property type="entry name" value="PKS_PP-bd"/>
</dbReference>
<dbReference type="Pfam" id="PF00550">
    <property type="entry name" value="PP-binding"/>
    <property type="match status" value="1"/>
</dbReference>
<dbReference type="InterPro" id="IPR050091">
    <property type="entry name" value="PKS_NRPS_Biosynth_Enz"/>
</dbReference>
<name>A0A1X0DKG4_9MYCO</name>